<evidence type="ECO:0000259" key="2">
    <source>
        <dbReference type="Pfam" id="PF03599"/>
    </source>
</evidence>
<keyword evidence="1" id="KW-0472">Membrane</keyword>
<accession>A0A2Z6AZM0</accession>
<name>A0A2Z6AZM0_9BACT</name>
<gene>
    <name evidence="3" type="ORF">DFE_1995</name>
</gene>
<feature type="transmembrane region" description="Helical" evidence="1">
    <location>
        <begin position="241"/>
        <end position="260"/>
    </location>
</feature>
<dbReference type="EMBL" id="AP017378">
    <property type="protein sequence ID" value="BBD08721.1"/>
    <property type="molecule type" value="Genomic_DNA"/>
</dbReference>
<feature type="domain" description="CO dehydrogenase/acetyl-CoA synthase delta subunit TIM barrel" evidence="2">
    <location>
        <begin position="9"/>
        <end position="96"/>
    </location>
</feature>
<evidence type="ECO:0000256" key="1">
    <source>
        <dbReference type="SAM" id="Phobius"/>
    </source>
</evidence>
<protein>
    <submittedName>
        <fullName evidence="3">CO dehydrogenase/acetyl-CoA synthase delta subunit, TIM barrel</fullName>
    </submittedName>
</protein>
<dbReference type="InterPro" id="IPR016041">
    <property type="entry name" value="Ac-CoA_synth_d_su_TIM-brl"/>
</dbReference>
<dbReference type="Gene3D" id="3.40.50.11600">
    <property type="match status" value="1"/>
</dbReference>
<keyword evidence="4" id="KW-1185">Reference proteome</keyword>
<sequence>MRDDYKIVPGLYGVGQPGSESPVIVTCNYKLTFDIVRRELTGLDVWLLVIDTHGINVWCAAGKGTFSTAEVAHRVQRSGLDKVVSHRKLILPQYGATGVSAHKLRKACGFGAEFGPIRAADLPRYLEQGADETMRRATFSLAERALLVPIEVTLLWKALAWGALVMFVLSGIGPDWFSLSAAWTRGGWALGGTLAGILAGAIAVPLLLPWLPGRAFSLKGAATGLVVGLGAAFWLPGGAHWGEGLGLLLWVTALSSYLGMNFTGSTPFTSPSGVEKEMRQAIPLQGGAVLMAVALWIGAAFMV</sequence>
<proteinExistence type="predicted"/>
<dbReference type="NCBIfam" id="NF040863">
    <property type="entry name" value="HgcA_corrinoid"/>
    <property type="match status" value="1"/>
</dbReference>
<dbReference type="Proteomes" id="UP000269883">
    <property type="component" value="Chromosome"/>
</dbReference>
<reference evidence="3 4" key="1">
    <citation type="journal article" date="2018" name="Sci. Adv.">
        <title>Multi-heme cytochromes provide a pathway for survival in energy-limited environments.</title>
        <authorList>
            <person name="Deng X."/>
            <person name="Dohmae N."/>
            <person name="Nealson K.H."/>
            <person name="Hashimoto K."/>
            <person name="Okamoto A."/>
        </authorList>
    </citation>
    <scope>NUCLEOTIDE SEQUENCE [LARGE SCALE GENOMIC DNA]</scope>
    <source>
        <strain evidence="3 4">IS5</strain>
    </source>
</reference>
<dbReference type="AlphaFoldDB" id="A0A2Z6AZM0"/>
<dbReference type="KEGG" id="dfl:DFE_1995"/>
<feature type="transmembrane region" description="Helical" evidence="1">
    <location>
        <begin position="188"/>
        <end position="208"/>
    </location>
</feature>
<evidence type="ECO:0000313" key="4">
    <source>
        <dbReference type="Proteomes" id="UP000269883"/>
    </source>
</evidence>
<evidence type="ECO:0000313" key="3">
    <source>
        <dbReference type="EMBL" id="BBD08721.1"/>
    </source>
</evidence>
<organism evidence="3 4">
    <name type="scientific">Desulfovibrio ferrophilus</name>
    <dbReference type="NCBI Taxonomy" id="241368"/>
    <lineage>
        <taxon>Bacteria</taxon>
        <taxon>Pseudomonadati</taxon>
        <taxon>Thermodesulfobacteriota</taxon>
        <taxon>Desulfovibrionia</taxon>
        <taxon>Desulfovibrionales</taxon>
        <taxon>Desulfovibrionaceae</taxon>
        <taxon>Desulfovibrio</taxon>
    </lineage>
</organism>
<feature type="transmembrane region" description="Helical" evidence="1">
    <location>
        <begin position="281"/>
        <end position="302"/>
    </location>
</feature>
<dbReference type="Pfam" id="PF03599">
    <property type="entry name" value="CdhD"/>
    <property type="match status" value="1"/>
</dbReference>
<keyword evidence="1" id="KW-1133">Transmembrane helix</keyword>
<keyword evidence="1" id="KW-0812">Transmembrane</keyword>
<feature type="transmembrane region" description="Helical" evidence="1">
    <location>
        <begin position="215"/>
        <end position="235"/>
    </location>
</feature>
<feature type="transmembrane region" description="Helical" evidence="1">
    <location>
        <begin position="145"/>
        <end position="168"/>
    </location>
</feature>